<reference evidence="1 2" key="1">
    <citation type="submission" date="2020-04" db="EMBL/GenBank/DDBJ databases">
        <authorList>
            <person name="Wallbank WR R."/>
            <person name="Pardo Diaz C."/>
            <person name="Kozak K."/>
            <person name="Martin S."/>
            <person name="Jiggins C."/>
            <person name="Moest M."/>
            <person name="Warren A I."/>
            <person name="Byers J.R.P. K."/>
            <person name="Montejo-Kovacevich G."/>
            <person name="Yen C E."/>
        </authorList>
    </citation>
    <scope>NUCLEOTIDE SEQUENCE [LARGE SCALE GENOMIC DNA]</scope>
</reference>
<accession>A0A8S1BHH2</accession>
<sequence length="188" mass="21803">MVQCKKCKLFLSINKDDVIRCKGECNSVFHRKCVKNMKQFLQKECCEECSKSALAVLSPKITEQEEDYREHTARPLECPTAMEDLLREVNKKLEIVHKMDKDLEDIKNSVSFYAEKYQEMVEFKQQAEKKMKSMEQQQPSSVGPPWPPWSLCSGCPDLVNYVLPGVLWVRGRDYEGVIRLRWGSTSTS</sequence>
<dbReference type="Proteomes" id="UP000494256">
    <property type="component" value="Unassembled WGS sequence"/>
</dbReference>
<dbReference type="AlphaFoldDB" id="A0A8S1BHH2"/>
<protein>
    <submittedName>
        <fullName evidence="1">Uncharacterized protein</fullName>
    </submittedName>
</protein>
<evidence type="ECO:0000313" key="2">
    <source>
        <dbReference type="Proteomes" id="UP000494256"/>
    </source>
</evidence>
<gene>
    <name evidence="1" type="ORF">APLA_LOCUS15604</name>
</gene>
<name>A0A8S1BHH2_ARCPL</name>
<organism evidence="1 2">
    <name type="scientific">Arctia plantaginis</name>
    <name type="common">Wood tiger moth</name>
    <name type="synonym">Phalaena plantaginis</name>
    <dbReference type="NCBI Taxonomy" id="874455"/>
    <lineage>
        <taxon>Eukaryota</taxon>
        <taxon>Metazoa</taxon>
        <taxon>Ecdysozoa</taxon>
        <taxon>Arthropoda</taxon>
        <taxon>Hexapoda</taxon>
        <taxon>Insecta</taxon>
        <taxon>Pterygota</taxon>
        <taxon>Neoptera</taxon>
        <taxon>Endopterygota</taxon>
        <taxon>Lepidoptera</taxon>
        <taxon>Glossata</taxon>
        <taxon>Ditrysia</taxon>
        <taxon>Noctuoidea</taxon>
        <taxon>Erebidae</taxon>
        <taxon>Arctiinae</taxon>
        <taxon>Arctia</taxon>
    </lineage>
</organism>
<comment type="caution">
    <text evidence="1">The sequence shown here is derived from an EMBL/GenBank/DDBJ whole genome shotgun (WGS) entry which is preliminary data.</text>
</comment>
<evidence type="ECO:0000313" key="1">
    <source>
        <dbReference type="EMBL" id="CAB3256509.1"/>
    </source>
</evidence>
<dbReference type="OrthoDB" id="7415840at2759"/>
<dbReference type="EMBL" id="CADEBD010000487">
    <property type="protein sequence ID" value="CAB3256509.1"/>
    <property type="molecule type" value="Genomic_DNA"/>
</dbReference>
<proteinExistence type="predicted"/>